<dbReference type="eggNOG" id="ENOG502ZBRQ">
    <property type="taxonomic scope" value="Bacteria"/>
</dbReference>
<reference evidence="2 3" key="1">
    <citation type="journal article" date="2012" name="J. Bacteriol.">
        <title>Complete genome sequences of Methylophaga sp. strain JAM1 and Methylophaga sp. strain JAM7.</title>
        <authorList>
            <person name="Villeneuve C."/>
            <person name="Martineau C."/>
            <person name="Mauffrey F."/>
            <person name="Villemur R."/>
        </authorList>
    </citation>
    <scope>NUCLEOTIDE SEQUENCE [LARGE SCALE GENOMIC DNA]</scope>
    <source>
        <strain evidence="2 3">JAM1</strain>
    </source>
</reference>
<dbReference type="SUPFAM" id="SSF53335">
    <property type="entry name" value="S-adenosyl-L-methionine-dependent methyltransferases"/>
    <property type="match status" value="1"/>
</dbReference>
<dbReference type="GO" id="GO:0008171">
    <property type="term" value="F:O-methyltransferase activity"/>
    <property type="evidence" value="ECO:0007669"/>
    <property type="project" value="TreeGrafter"/>
</dbReference>
<evidence type="ECO:0000313" key="3">
    <source>
        <dbReference type="Proteomes" id="UP000009144"/>
    </source>
</evidence>
<dbReference type="PATRIC" id="fig|754476.3.peg.1089"/>
<dbReference type="HOGENOM" id="CLU_993244_0_0_6"/>
<dbReference type="GO" id="GO:0032259">
    <property type="term" value="P:methylation"/>
    <property type="evidence" value="ECO:0007669"/>
    <property type="project" value="UniProtKB-KW"/>
</dbReference>
<evidence type="ECO:0000313" key="2">
    <source>
        <dbReference type="EMBL" id="AFI83945.1"/>
    </source>
</evidence>
<evidence type="ECO:0000259" key="1">
    <source>
        <dbReference type="Pfam" id="PF05050"/>
    </source>
</evidence>
<keyword evidence="3" id="KW-1185">Reference proteome</keyword>
<dbReference type="InterPro" id="IPR029063">
    <property type="entry name" value="SAM-dependent_MTases_sf"/>
</dbReference>
<dbReference type="PANTHER" id="PTHR36973:SF4">
    <property type="entry name" value="NODULATION PROTEIN"/>
    <property type="match status" value="1"/>
</dbReference>
<proteinExistence type="predicted"/>
<reference evidence="2 3" key="2">
    <citation type="journal article" date="2013" name="Int. J. Syst. Evol. Microbiol.">
        <title>Methylophaga nitratireducenticrescens sp. nov. and Methylophaga frappieri sp. nov., isolated from the biofilm of the methanol-fed denitrification system treating the seawater at the Montreal Biodome.</title>
        <authorList>
            <person name="Villeneuve C."/>
            <person name="Martineau C."/>
            <person name="Mauffrey F."/>
            <person name="Villemur R."/>
        </authorList>
    </citation>
    <scope>NUCLEOTIDE SEQUENCE [LARGE SCALE GENOMIC DNA]</scope>
    <source>
        <strain evidence="2 3">JAM1</strain>
    </source>
</reference>
<dbReference type="Gene3D" id="3.40.50.150">
    <property type="entry name" value="Vaccinia Virus protein VP39"/>
    <property type="match status" value="1"/>
</dbReference>
<sequence length="280" mass="32258">MIDIFGIIDKLLDNRKIVFFDIGGAGGSHPRWELLSNHIEIFYSEPNSDSYEKLQTLNSKKFNYAIGDKKGKNLLFITSKDECSSILRPNFTFLNNFPNPDRFNIVSEQSIEVTTIDDFSKIIDKKIHALKIDVQGAAYQVLNSGRQVISNDSLCVEVETEFCEVYAGQQLFPEIFNYLIEFGYKLVDINPIRWKRNSTTNIGSEIVFCDALFVKDPELISNDREKLSNLCVLLMAYGNFNYAFSIIEKYCLIESFEEISKNINDMESIIEQYNLNFQMD</sequence>
<protein>
    <submittedName>
        <fullName evidence="2">Methyltransferase</fullName>
    </submittedName>
</protein>
<gene>
    <name evidence="2" type="ordered locus">Q7A_1105</name>
</gene>
<dbReference type="Proteomes" id="UP000009144">
    <property type="component" value="Chromosome"/>
</dbReference>
<name>I1XHS6_METNJ</name>
<dbReference type="KEGG" id="mej:Q7A_1105"/>
<keyword evidence="2" id="KW-0489">Methyltransferase</keyword>
<dbReference type="InterPro" id="IPR006342">
    <property type="entry name" value="FkbM_mtfrase"/>
</dbReference>
<organism evidence="2 3">
    <name type="scientific">Methylophaga nitratireducenticrescens</name>
    <dbReference type="NCBI Taxonomy" id="754476"/>
    <lineage>
        <taxon>Bacteria</taxon>
        <taxon>Pseudomonadati</taxon>
        <taxon>Pseudomonadota</taxon>
        <taxon>Gammaproteobacteria</taxon>
        <taxon>Thiotrichales</taxon>
        <taxon>Piscirickettsiaceae</taxon>
        <taxon>Methylophaga</taxon>
    </lineage>
</organism>
<accession>I1XHS6</accession>
<dbReference type="PANTHER" id="PTHR36973">
    <property type="entry name" value="SLL1456 PROTEIN-RELATED"/>
    <property type="match status" value="1"/>
</dbReference>
<dbReference type="AlphaFoldDB" id="I1XHS6"/>
<dbReference type="InterPro" id="IPR053188">
    <property type="entry name" value="FkbM_Methyltransferase"/>
</dbReference>
<keyword evidence="2" id="KW-0808">Transferase</keyword>
<dbReference type="Pfam" id="PF05050">
    <property type="entry name" value="Methyltransf_21"/>
    <property type="match status" value="1"/>
</dbReference>
<dbReference type="EMBL" id="CP003390">
    <property type="protein sequence ID" value="AFI83945.1"/>
    <property type="molecule type" value="Genomic_DNA"/>
</dbReference>
<dbReference type="NCBIfam" id="TIGR01444">
    <property type="entry name" value="fkbM_fam"/>
    <property type="match status" value="1"/>
</dbReference>
<dbReference type="STRING" id="754476.Q7A_1105"/>
<feature type="domain" description="Methyltransferase FkbM" evidence="1">
    <location>
        <begin position="40"/>
        <end position="186"/>
    </location>
</feature>